<dbReference type="InterPro" id="IPR003660">
    <property type="entry name" value="HAMP_dom"/>
</dbReference>
<dbReference type="Pfam" id="PF00672">
    <property type="entry name" value="HAMP"/>
    <property type="match status" value="1"/>
</dbReference>
<gene>
    <name evidence="9" type="ORF">GP473_08575</name>
</gene>
<keyword evidence="6 8" id="KW-0472">Membrane</keyword>
<dbReference type="SMART" id="SM00044">
    <property type="entry name" value="CYCc"/>
    <property type="match status" value="1"/>
</dbReference>
<dbReference type="GO" id="GO:0004016">
    <property type="term" value="F:adenylate cyclase activity"/>
    <property type="evidence" value="ECO:0007669"/>
    <property type="project" value="UniProtKB-ARBA"/>
</dbReference>
<reference evidence="9 10" key="1">
    <citation type="submission" date="2019-12" db="EMBL/GenBank/DDBJ databases">
        <title>Corynebacterium sp. nov., isolated from feces of the Anser Albifrons in China.</title>
        <authorList>
            <person name="Liu Q."/>
        </authorList>
    </citation>
    <scope>NUCLEOTIDE SEQUENCE [LARGE SCALE GENOMIC DNA]</scope>
    <source>
        <strain evidence="9 10">23H37-10</strain>
    </source>
</reference>
<evidence type="ECO:0000256" key="6">
    <source>
        <dbReference type="ARBA" id="ARBA00023136"/>
    </source>
</evidence>
<feature type="transmembrane region" description="Helical" evidence="8">
    <location>
        <begin position="221"/>
        <end position="243"/>
    </location>
</feature>
<dbReference type="EMBL" id="CP046883">
    <property type="protein sequence ID" value="QNH96694.1"/>
    <property type="molecule type" value="Genomic_DNA"/>
</dbReference>
<keyword evidence="5 8" id="KW-1133">Transmembrane helix</keyword>
<evidence type="ECO:0000256" key="7">
    <source>
        <dbReference type="SAM" id="MobiDB-lite"/>
    </source>
</evidence>
<protein>
    <submittedName>
        <fullName evidence="9">HAMP domain-containing protein</fullName>
    </submittedName>
</protein>
<dbReference type="GO" id="GO:0035556">
    <property type="term" value="P:intracellular signal transduction"/>
    <property type="evidence" value="ECO:0007669"/>
    <property type="project" value="InterPro"/>
</dbReference>
<dbReference type="CDD" id="cd06225">
    <property type="entry name" value="HAMP"/>
    <property type="match status" value="1"/>
</dbReference>
<accession>A0A7G7YQC4</accession>
<feature type="transmembrane region" description="Helical" evidence="8">
    <location>
        <begin position="135"/>
        <end position="155"/>
    </location>
</feature>
<dbReference type="GO" id="GO:0006171">
    <property type="term" value="P:cAMP biosynthetic process"/>
    <property type="evidence" value="ECO:0007669"/>
    <property type="project" value="TreeGrafter"/>
</dbReference>
<evidence type="ECO:0000313" key="10">
    <source>
        <dbReference type="Proteomes" id="UP000515275"/>
    </source>
</evidence>
<keyword evidence="3" id="KW-1003">Cell membrane</keyword>
<dbReference type="Proteomes" id="UP000515275">
    <property type="component" value="Chromosome"/>
</dbReference>
<evidence type="ECO:0000256" key="2">
    <source>
        <dbReference type="ARBA" id="ARBA00005381"/>
    </source>
</evidence>
<evidence type="ECO:0000256" key="5">
    <source>
        <dbReference type="ARBA" id="ARBA00022989"/>
    </source>
</evidence>
<evidence type="ECO:0000256" key="1">
    <source>
        <dbReference type="ARBA" id="ARBA00004651"/>
    </source>
</evidence>
<keyword evidence="10" id="KW-1185">Reference proteome</keyword>
<dbReference type="AlphaFoldDB" id="A0A7G7YQC4"/>
<feature type="transmembrane region" description="Helical" evidence="8">
    <location>
        <begin position="105"/>
        <end position="129"/>
    </location>
</feature>
<proteinExistence type="inferred from homology"/>
<dbReference type="InterPro" id="IPR029787">
    <property type="entry name" value="Nucleotide_cyclase"/>
</dbReference>
<sequence length="521" mass="57102">MTQFLRYLAWAGKTSWPLYAASVLATNVVGALAVATFLRFLIPLPEAQALTSPNTTTAMLYVGYFIFAVFAGIALTLVFFAPVLRWQRTPNAYDPNMVRDLVLRIPTLQTVTGAVLWLIGVVVFTFVAIQYSSHWAITVCVTASLGGLMVCLMTYMEAERLVRPVAARALQRGAPDHSHLNPMSRRLMVTWLLTSAVPVVGILLLLFAEARNFFPGDANDILPALIALSVTMLLTGFAGTRLYSMAVVDPIRELQYAINRVRRGETDTHVRIYDSSEIGVLQAGFNEMMRGLRERQRVSDLFGRYVGTEVARRALEEKPELGGESRQVAVLFVDVIGSTGFATQKAPQHVVKALNDFFDRVVEGVHRNKGIINKFEGDAALAVFGAPLPLDDVAGHALAAARELREELQGMEFEAGIGVAAGSVVAGHIGARDRFEYTVIGDAVNQAARLTDLAKNTPGRCLTSAATVREANEAEQARWTMLKSVELRGRREMTQLARPTRKTMAEEETEVESADATENGR</sequence>
<dbReference type="CDD" id="cd07302">
    <property type="entry name" value="CHD"/>
    <property type="match status" value="1"/>
</dbReference>
<dbReference type="Gene3D" id="3.30.70.1230">
    <property type="entry name" value="Nucleotide cyclase"/>
    <property type="match status" value="1"/>
</dbReference>
<evidence type="ECO:0000313" key="9">
    <source>
        <dbReference type="EMBL" id="QNH96694.1"/>
    </source>
</evidence>
<dbReference type="Gene3D" id="6.10.340.10">
    <property type="match status" value="1"/>
</dbReference>
<evidence type="ECO:0000256" key="8">
    <source>
        <dbReference type="SAM" id="Phobius"/>
    </source>
</evidence>
<feature type="transmembrane region" description="Helical" evidence="8">
    <location>
        <begin position="187"/>
        <end position="209"/>
    </location>
</feature>
<comment type="similarity">
    <text evidence="2">Belongs to the adenylyl cyclase class-3 family.</text>
</comment>
<feature type="transmembrane region" description="Helical" evidence="8">
    <location>
        <begin position="62"/>
        <end position="84"/>
    </location>
</feature>
<dbReference type="KEGG" id="cans:GP473_08575"/>
<dbReference type="SMART" id="SM00304">
    <property type="entry name" value="HAMP"/>
    <property type="match status" value="1"/>
</dbReference>
<dbReference type="Pfam" id="PF00211">
    <property type="entry name" value="Guanylate_cyc"/>
    <property type="match status" value="1"/>
</dbReference>
<dbReference type="PANTHER" id="PTHR43081:SF17">
    <property type="entry name" value="BLL5647 PROTEIN"/>
    <property type="match status" value="1"/>
</dbReference>
<dbReference type="RefSeq" id="WP_185770451.1">
    <property type="nucleotide sequence ID" value="NZ_CP046883.1"/>
</dbReference>
<dbReference type="InterPro" id="IPR001054">
    <property type="entry name" value="A/G_cyclase"/>
</dbReference>
<dbReference type="GO" id="GO:0005886">
    <property type="term" value="C:plasma membrane"/>
    <property type="evidence" value="ECO:0007669"/>
    <property type="project" value="UniProtKB-SubCell"/>
</dbReference>
<dbReference type="PROSITE" id="PS50125">
    <property type="entry name" value="GUANYLATE_CYCLASE_2"/>
    <property type="match status" value="1"/>
</dbReference>
<evidence type="ECO:0000256" key="4">
    <source>
        <dbReference type="ARBA" id="ARBA00022692"/>
    </source>
</evidence>
<dbReference type="InterPro" id="IPR050697">
    <property type="entry name" value="Adenylyl/Guanylyl_Cyclase_3/4"/>
</dbReference>
<evidence type="ECO:0000256" key="3">
    <source>
        <dbReference type="ARBA" id="ARBA00022475"/>
    </source>
</evidence>
<feature type="region of interest" description="Disordered" evidence="7">
    <location>
        <begin position="496"/>
        <end position="521"/>
    </location>
</feature>
<dbReference type="SUPFAM" id="SSF158472">
    <property type="entry name" value="HAMP domain-like"/>
    <property type="match status" value="1"/>
</dbReference>
<dbReference type="PANTHER" id="PTHR43081">
    <property type="entry name" value="ADENYLATE CYCLASE, TERMINAL-DIFFERENTIATION SPECIFIC-RELATED"/>
    <property type="match status" value="1"/>
</dbReference>
<name>A0A7G7YQC4_9CORY</name>
<comment type="subcellular location">
    <subcellularLocation>
        <location evidence="1">Cell membrane</location>
        <topology evidence="1">Multi-pass membrane protein</topology>
    </subcellularLocation>
</comment>
<organism evidence="9 10">
    <name type="scientific">Corynebacterium anserum</name>
    <dbReference type="NCBI Taxonomy" id="2684406"/>
    <lineage>
        <taxon>Bacteria</taxon>
        <taxon>Bacillati</taxon>
        <taxon>Actinomycetota</taxon>
        <taxon>Actinomycetes</taxon>
        <taxon>Mycobacteriales</taxon>
        <taxon>Corynebacteriaceae</taxon>
        <taxon>Corynebacterium</taxon>
    </lineage>
</organism>
<feature type="compositionally biased region" description="Acidic residues" evidence="7">
    <location>
        <begin position="506"/>
        <end position="515"/>
    </location>
</feature>
<dbReference type="PROSITE" id="PS50885">
    <property type="entry name" value="HAMP"/>
    <property type="match status" value="1"/>
</dbReference>
<dbReference type="SUPFAM" id="SSF55073">
    <property type="entry name" value="Nucleotide cyclase"/>
    <property type="match status" value="1"/>
</dbReference>
<feature type="transmembrane region" description="Helical" evidence="8">
    <location>
        <begin position="16"/>
        <end position="42"/>
    </location>
</feature>
<keyword evidence="4 8" id="KW-0812">Transmembrane</keyword>